<dbReference type="InterPro" id="IPR029787">
    <property type="entry name" value="Nucleotide_cyclase"/>
</dbReference>
<dbReference type="SMART" id="SM00267">
    <property type="entry name" value="GGDEF"/>
    <property type="match status" value="1"/>
</dbReference>
<evidence type="ECO:0000259" key="3">
    <source>
        <dbReference type="PROSITE" id="PS50887"/>
    </source>
</evidence>
<keyword evidence="4" id="KW-0548">Nucleotidyltransferase</keyword>
<reference evidence="4 5" key="1">
    <citation type="submission" date="2024-09" db="EMBL/GenBank/DDBJ databases">
        <authorList>
            <person name="Sun Q."/>
            <person name="Mori K."/>
        </authorList>
    </citation>
    <scope>NUCLEOTIDE SEQUENCE [LARGE SCALE GENOMIC DNA]</scope>
    <source>
        <strain evidence="4 5">TISTR 1856</strain>
    </source>
</reference>
<dbReference type="Pfam" id="PF00990">
    <property type="entry name" value="GGDEF"/>
    <property type="match status" value="1"/>
</dbReference>
<dbReference type="Gene3D" id="3.30.70.270">
    <property type="match status" value="1"/>
</dbReference>
<dbReference type="InterPro" id="IPR043128">
    <property type="entry name" value="Rev_trsase/Diguanyl_cyclase"/>
</dbReference>
<dbReference type="SUPFAM" id="SSF141868">
    <property type="entry name" value="EAL domain-like"/>
    <property type="match status" value="1"/>
</dbReference>
<keyword evidence="4" id="KW-0808">Transferase</keyword>
<protein>
    <submittedName>
        <fullName evidence="4">Diguanylate cyclase domain-containing protein</fullName>
        <ecNumber evidence="4">2.7.7.65</ecNumber>
    </submittedName>
</protein>
<dbReference type="InterPro" id="IPR000160">
    <property type="entry name" value="GGDEF_dom"/>
</dbReference>
<dbReference type="Gene3D" id="3.20.20.450">
    <property type="entry name" value="EAL domain"/>
    <property type="match status" value="1"/>
</dbReference>
<evidence type="ECO:0000256" key="1">
    <source>
        <dbReference type="SAM" id="Phobius"/>
    </source>
</evidence>
<dbReference type="EC" id="2.7.7.65" evidence="4"/>
<feature type="domain" description="GGDEF" evidence="3">
    <location>
        <begin position="136"/>
        <end position="268"/>
    </location>
</feature>
<dbReference type="SMART" id="SM00052">
    <property type="entry name" value="EAL"/>
    <property type="match status" value="1"/>
</dbReference>
<dbReference type="Proteomes" id="UP001589748">
    <property type="component" value="Unassembled WGS sequence"/>
</dbReference>
<sequence length="510" mass="53091">MGWLLSNVAWSAAALHPTMAAVSDRDQPTAGGMTTRRTAVLLVAVLLGPATLVVLQLLHQEADWAVAAASTVMSVLVVLRMGMALRAVAASLAAREEMRRGMEHQATHDALTGLVNRAASTELLSRVLHAAREGHPAVALLFVDLDGFKGVNDTHGHRAGDDVLREVAVRLTDAVRDGDVAGRLGGDEFVVVLVEVQDVQEVLTVAQRVVARVTEPIVTDGHVVRVGASVGAVVSGAGSEPAALLHEADTAVYRAKALGRGRVEFYDHELRAADAARAAVEDDLRRTWPEAELTLPLAPVVLPSPSSPAPAPIALLGRVAWARPEGDVGPDALVAAVEKAGRTHDLGRWALSEALRRHGGGPHDPAVWVSVPPAHAADARFVEEVTAALDTHGTAPLTLGVLTGGPEVLGAPGLRTTLRALRDLGVGVVLEGLTAQTTRLGDLAALPASALLLRAEDLPDEGVLTLFVRSARSCNLVVVVEGEPRAELSGPVRALGLPVVGTSLAVCHPG</sequence>
<keyword evidence="1" id="KW-0472">Membrane</keyword>
<evidence type="ECO:0000259" key="2">
    <source>
        <dbReference type="PROSITE" id="PS50883"/>
    </source>
</evidence>
<gene>
    <name evidence="4" type="ORF">ACFFVI_15400</name>
</gene>
<organism evidence="4 5">
    <name type="scientific">Kineococcus gynurae</name>
    <dbReference type="NCBI Taxonomy" id="452979"/>
    <lineage>
        <taxon>Bacteria</taxon>
        <taxon>Bacillati</taxon>
        <taxon>Actinomycetota</taxon>
        <taxon>Actinomycetes</taxon>
        <taxon>Kineosporiales</taxon>
        <taxon>Kineosporiaceae</taxon>
        <taxon>Kineococcus</taxon>
    </lineage>
</organism>
<dbReference type="PANTHER" id="PTHR44757">
    <property type="entry name" value="DIGUANYLATE CYCLASE DGCP"/>
    <property type="match status" value="1"/>
</dbReference>
<keyword evidence="1" id="KW-1133">Transmembrane helix</keyword>
<keyword evidence="5" id="KW-1185">Reference proteome</keyword>
<dbReference type="GO" id="GO:0052621">
    <property type="term" value="F:diguanylate cyclase activity"/>
    <property type="evidence" value="ECO:0007669"/>
    <property type="project" value="UniProtKB-EC"/>
</dbReference>
<name>A0ABV5LWC6_9ACTN</name>
<dbReference type="CDD" id="cd01949">
    <property type="entry name" value="GGDEF"/>
    <property type="match status" value="1"/>
</dbReference>
<feature type="domain" description="EAL" evidence="2">
    <location>
        <begin position="277"/>
        <end position="510"/>
    </location>
</feature>
<dbReference type="Pfam" id="PF00563">
    <property type="entry name" value="EAL"/>
    <property type="match status" value="1"/>
</dbReference>
<dbReference type="PANTHER" id="PTHR44757:SF2">
    <property type="entry name" value="BIOFILM ARCHITECTURE MAINTENANCE PROTEIN MBAA"/>
    <property type="match status" value="1"/>
</dbReference>
<evidence type="ECO:0000313" key="5">
    <source>
        <dbReference type="Proteomes" id="UP001589748"/>
    </source>
</evidence>
<dbReference type="PROSITE" id="PS50883">
    <property type="entry name" value="EAL"/>
    <property type="match status" value="1"/>
</dbReference>
<dbReference type="InterPro" id="IPR035919">
    <property type="entry name" value="EAL_sf"/>
</dbReference>
<accession>A0ABV5LWC6</accession>
<keyword evidence="1" id="KW-0812">Transmembrane</keyword>
<dbReference type="NCBIfam" id="TIGR00254">
    <property type="entry name" value="GGDEF"/>
    <property type="match status" value="1"/>
</dbReference>
<feature type="transmembrane region" description="Helical" evidence="1">
    <location>
        <begin position="65"/>
        <end position="85"/>
    </location>
</feature>
<dbReference type="InterPro" id="IPR001633">
    <property type="entry name" value="EAL_dom"/>
</dbReference>
<dbReference type="SUPFAM" id="SSF55073">
    <property type="entry name" value="Nucleotide cyclase"/>
    <property type="match status" value="1"/>
</dbReference>
<dbReference type="PROSITE" id="PS50887">
    <property type="entry name" value="GGDEF"/>
    <property type="match status" value="1"/>
</dbReference>
<feature type="transmembrane region" description="Helical" evidence="1">
    <location>
        <begin position="39"/>
        <end position="58"/>
    </location>
</feature>
<comment type="caution">
    <text evidence="4">The sequence shown here is derived from an EMBL/GenBank/DDBJ whole genome shotgun (WGS) entry which is preliminary data.</text>
</comment>
<dbReference type="InterPro" id="IPR052155">
    <property type="entry name" value="Biofilm_reg_signaling"/>
</dbReference>
<dbReference type="EMBL" id="JBHMDM010000007">
    <property type="protein sequence ID" value="MFB9378354.1"/>
    <property type="molecule type" value="Genomic_DNA"/>
</dbReference>
<dbReference type="RefSeq" id="WP_380137058.1">
    <property type="nucleotide sequence ID" value="NZ_JBHLUI010000008.1"/>
</dbReference>
<proteinExistence type="predicted"/>
<evidence type="ECO:0000313" key="4">
    <source>
        <dbReference type="EMBL" id="MFB9378354.1"/>
    </source>
</evidence>